<dbReference type="PANTHER" id="PTHR47751:SF2">
    <property type="entry name" value="DLTD N-TERMINAL DOMAIN PROTEIN (AFU_ORTHOLOGUE AFUA_8G00380)-RELATED"/>
    <property type="match status" value="1"/>
</dbReference>
<comment type="caution">
    <text evidence="2">The sequence shown here is derived from an EMBL/GenBank/DDBJ whole genome shotgun (WGS) entry which is preliminary data.</text>
</comment>
<dbReference type="Gene3D" id="3.40.50.1820">
    <property type="entry name" value="alpha/beta hydrolase"/>
    <property type="match status" value="1"/>
</dbReference>
<organism evidence="2 3">
    <name type="scientific">Streptomyces minutiscleroticus</name>
    <dbReference type="NCBI Taxonomy" id="68238"/>
    <lineage>
        <taxon>Bacteria</taxon>
        <taxon>Bacillati</taxon>
        <taxon>Actinomycetota</taxon>
        <taxon>Actinomycetes</taxon>
        <taxon>Kitasatosporales</taxon>
        <taxon>Streptomycetaceae</taxon>
        <taxon>Streptomyces</taxon>
    </lineage>
</organism>
<dbReference type="PANTHER" id="PTHR47751">
    <property type="entry name" value="SUPERFAMILY HYDROLASE, PUTATIVE (AFU_ORTHOLOGUE AFUA_2G16580)-RELATED"/>
    <property type="match status" value="1"/>
</dbReference>
<dbReference type="InterPro" id="IPR029058">
    <property type="entry name" value="AB_hydrolase_fold"/>
</dbReference>
<gene>
    <name evidence="2" type="ORF">GCM10010358_61320</name>
</gene>
<reference evidence="2" key="1">
    <citation type="journal article" date="2014" name="Int. J. Syst. Evol. Microbiol.">
        <title>Complete genome sequence of Corynebacterium casei LMG S-19264T (=DSM 44701T), isolated from a smear-ripened cheese.</title>
        <authorList>
            <consortium name="US DOE Joint Genome Institute (JGI-PGF)"/>
            <person name="Walter F."/>
            <person name="Albersmeier A."/>
            <person name="Kalinowski J."/>
            <person name="Ruckert C."/>
        </authorList>
    </citation>
    <scope>NUCLEOTIDE SEQUENCE</scope>
    <source>
        <strain evidence="2">JCM 4790</strain>
    </source>
</reference>
<dbReference type="InterPro" id="IPR000383">
    <property type="entry name" value="Xaa-Pro-like_dom"/>
</dbReference>
<dbReference type="InterPro" id="IPR051411">
    <property type="entry name" value="Polyketide_trans_af380"/>
</dbReference>
<evidence type="ECO:0000259" key="1">
    <source>
        <dbReference type="Pfam" id="PF02129"/>
    </source>
</evidence>
<dbReference type="Pfam" id="PF02129">
    <property type="entry name" value="Peptidase_S15"/>
    <property type="match status" value="1"/>
</dbReference>
<sequence>MPVVEDIEFTVDGITLRGRLTRPDDVEGPLPVVILQGGLGGPAESMKFQAQGFAEQGLACLAYDHRCTGYSGGEPRQLFDPWQQCRDLRHVITHLTLRDDIDGDRIGLWGISIGGANSLFVAATDTRVKAVSAIIPPVSGWSARKLQPADTLAELEALIPVDRQAQAKGEPARTIRLHGEPAPGDPVMFSDEEGLEFVENMIHNLPSFKNAITVSTLDHLFEMEVRAYAERITRPTLMILASQDTVAPVEEAREMFERIPEPKELIEYPGQHYEILSNHFGEIIARSAKWMAETLAQ</sequence>
<keyword evidence="3" id="KW-1185">Reference proteome</keyword>
<accession>A0A918U6G3</accession>
<dbReference type="EMBL" id="BMVU01000041">
    <property type="protein sequence ID" value="GGX99393.1"/>
    <property type="molecule type" value="Genomic_DNA"/>
</dbReference>
<dbReference type="Proteomes" id="UP000619244">
    <property type="component" value="Unassembled WGS sequence"/>
</dbReference>
<dbReference type="AlphaFoldDB" id="A0A918U6G3"/>
<evidence type="ECO:0000313" key="3">
    <source>
        <dbReference type="Proteomes" id="UP000619244"/>
    </source>
</evidence>
<feature type="domain" description="Xaa-Pro dipeptidyl-peptidase-like" evidence="1">
    <location>
        <begin position="12"/>
        <end position="273"/>
    </location>
</feature>
<proteinExistence type="predicted"/>
<dbReference type="RefSeq" id="WP_190193587.1">
    <property type="nucleotide sequence ID" value="NZ_BMVU01000041.1"/>
</dbReference>
<dbReference type="GO" id="GO:0016787">
    <property type="term" value="F:hydrolase activity"/>
    <property type="evidence" value="ECO:0007669"/>
    <property type="project" value="InterPro"/>
</dbReference>
<dbReference type="Gene3D" id="1.10.10.800">
    <property type="match status" value="1"/>
</dbReference>
<protein>
    <submittedName>
        <fullName evidence="2">Peptidase</fullName>
    </submittedName>
</protein>
<name>A0A918U6G3_9ACTN</name>
<dbReference type="SUPFAM" id="SSF53474">
    <property type="entry name" value="alpha/beta-Hydrolases"/>
    <property type="match status" value="1"/>
</dbReference>
<reference evidence="2" key="2">
    <citation type="submission" date="2020-09" db="EMBL/GenBank/DDBJ databases">
        <authorList>
            <person name="Sun Q."/>
            <person name="Ohkuma M."/>
        </authorList>
    </citation>
    <scope>NUCLEOTIDE SEQUENCE</scope>
    <source>
        <strain evidence="2">JCM 4790</strain>
    </source>
</reference>
<evidence type="ECO:0000313" key="2">
    <source>
        <dbReference type="EMBL" id="GGX99393.1"/>
    </source>
</evidence>